<proteinExistence type="inferred from homology"/>
<dbReference type="PANTHER" id="PTHR44051">
    <property type="entry name" value="GLUTATHIONE S-TRANSFERASE-RELATED"/>
    <property type="match status" value="1"/>
</dbReference>
<dbReference type="PROSITE" id="PS50404">
    <property type="entry name" value="GST_NTER"/>
    <property type="match status" value="1"/>
</dbReference>
<comment type="caution">
    <text evidence="5">The sequence shown here is derived from an EMBL/GenBank/DDBJ whole genome shotgun (WGS) entry which is preliminary data.</text>
</comment>
<reference evidence="5" key="2">
    <citation type="submission" date="2023-06" db="EMBL/GenBank/DDBJ databases">
        <authorList>
            <consortium name="Lawrence Berkeley National Laboratory"/>
            <person name="Haridas S."/>
            <person name="Hensen N."/>
            <person name="Bonometti L."/>
            <person name="Westerberg I."/>
            <person name="Brannstrom I.O."/>
            <person name="Guillou S."/>
            <person name="Cros-Aarteil S."/>
            <person name="Calhoun S."/>
            <person name="Kuo A."/>
            <person name="Mondo S."/>
            <person name="Pangilinan J."/>
            <person name="Riley R."/>
            <person name="LaButti K."/>
            <person name="Andreopoulos B."/>
            <person name="Lipzen A."/>
            <person name="Chen C."/>
            <person name="Yanf M."/>
            <person name="Daum C."/>
            <person name="Ng V."/>
            <person name="Clum A."/>
            <person name="Steindorff A."/>
            <person name="Ohm R."/>
            <person name="Martin F."/>
            <person name="Silar P."/>
            <person name="Natvig D."/>
            <person name="Lalanne C."/>
            <person name="Gautier V."/>
            <person name="Ament-velasquez S.L."/>
            <person name="Kruys A."/>
            <person name="Hutchinson M.I."/>
            <person name="Powell A.J."/>
            <person name="Barry K."/>
            <person name="Miller A.N."/>
            <person name="Grigoriev I.V."/>
            <person name="Debuchy R."/>
            <person name="Gladieux P."/>
            <person name="Thoren M.H."/>
            <person name="Johannesson H."/>
        </authorList>
    </citation>
    <scope>NUCLEOTIDE SEQUENCE</scope>
    <source>
        <strain evidence="5">CBS 232.78</strain>
    </source>
</reference>
<keyword evidence="6" id="KW-1185">Reference proteome</keyword>
<dbReference type="Pfam" id="PF13410">
    <property type="entry name" value="GST_C_2"/>
    <property type="match status" value="1"/>
</dbReference>
<dbReference type="SFLD" id="SFLDG00358">
    <property type="entry name" value="Main_(cytGST)"/>
    <property type="match status" value="1"/>
</dbReference>
<dbReference type="Gene3D" id="3.40.30.10">
    <property type="entry name" value="Glutaredoxin"/>
    <property type="match status" value="1"/>
</dbReference>
<feature type="region of interest" description="Disordered" evidence="2">
    <location>
        <begin position="52"/>
        <end position="71"/>
    </location>
</feature>
<dbReference type="SFLD" id="SFLDS00019">
    <property type="entry name" value="Glutathione_Transferase_(cytos"/>
    <property type="match status" value="1"/>
</dbReference>
<feature type="domain" description="GST C-terminal" evidence="4">
    <location>
        <begin position="101"/>
        <end position="227"/>
    </location>
</feature>
<dbReference type="InterPro" id="IPR036249">
    <property type="entry name" value="Thioredoxin-like_sf"/>
</dbReference>
<dbReference type="SUPFAM" id="SSF52833">
    <property type="entry name" value="Thioredoxin-like"/>
    <property type="match status" value="1"/>
</dbReference>
<dbReference type="Proteomes" id="UP001285441">
    <property type="component" value="Unassembled WGS sequence"/>
</dbReference>
<evidence type="ECO:0000259" key="3">
    <source>
        <dbReference type="PROSITE" id="PS50404"/>
    </source>
</evidence>
<evidence type="ECO:0000256" key="2">
    <source>
        <dbReference type="SAM" id="MobiDB-lite"/>
    </source>
</evidence>
<dbReference type="CDD" id="cd03046">
    <property type="entry name" value="GST_N_GTT1_like"/>
    <property type="match status" value="1"/>
</dbReference>
<dbReference type="SUPFAM" id="SSF47616">
    <property type="entry name" value="GST C-terminal domain-like"/>
    <property type="match status" value="1"/>
</dbReference>
<feature type="domain" description="GST N-terminal" evidence="3">
    <location>
        <begin position="1"/>
        <end position="95"/>
    </location>
</feature>
<protein>
    <submittedName>
        <fullName evidence="5">Glutathione S-transferase</fullName>
    </submittedName>
</protein>
<dbReference type="AlphaFoldDB" id="A0AAE0U856"/>
<dbReference type="Gene3D" id="1.20.1050.10">
    <property type="match status" value="1"/>
</dbReference>
<evidence type="ECO:0000259" key="4">
    <source>
        <dbReference type="PROSITE" id="PS50405"/>
    </source>
</evidence>
<sequence length="239" mass="26584">MVLTIHHLHVSQSERIIWLCEELAVPYKLKTYTRAPLLAPAEYKALHPAGTSPVIQDERSSNDGSSSNNDNSNLLTLAESSACVEYIAHVHGGGSLFLSPAHPFYPDFLYWFHWANGTFQPALGRLLAASQSPTPPDSSNKMANFAKDRVSKAFAALDARLHDNDYLAGGDELTAADIMAVFPLTTFRYYYPYSLAPYKHILRYLDRIGSRDAYRRAMEIGDPDMELLLGAEVPPPLKN</sequence>
<feature type="compositionally biased region" description="Low complexity" evidence="2">
    <location>
        <begin position="62"/>
        <end position="71"/>
    </location>
</feature>
<evidence type="ECO:0000256" key="1">
    <source>
        <dbReference type="ARBA" id="ARBA00007409"/>
    </source>
</evidence>
<dbReference type="PROSITE" id="PS50405">
    <property type="entry name" value="GST_CTER"/>
    <property type="match status" value="1"/>
</dbReference>
<evidence type="ECO:0000313" key="6">
    <source>
        <dbReference type="Proteomes" id="UP001285441"/>
    </source>
</evidence>
<dbReference type="PANTHER" id="PTHR44051:SF9">
    <property type="entry name" value="GLUTATHIONE S-TRANSFERASE 1"/>
    <property type="match status" value="1"/>
</dbReference>
<accession>A0AAE0U856</accession>
<reference evidence="5" key="1">
    <citation type="journal article" date="2023" name="Mol. Phylogenet. Evol.">
        <title>Genome-scale phylogeny and comparative genomics of the fungal order Sordariales.</title>
        <authorList>
            <person name="Hensen N."/>
            <person name="Bonometti L."/>
            <person name="Westerberg I."/>
            <person name="Brannstrom I.O."/>
            <person name="Guillou S."/>
            <person name="Cros-Aarteil S."/>
            <person name="Calhoun S."/>
            <person name="Haridas S."/>
            <person name="Kuo A."/>
            <person name="Mondo S."/>
            <person name="Pangilinan J."/>
            <person name="Riley R."/>
            <person name="LaButti K."/>
            <person name="Andreopoulos B."/>
            <person name="Lipzen A."/>
            <person name="Chen C."/>
            <person name="Yan M."/>
            <person name="Daum C."/>
            <person name="Ng V."/>
            <person name="Clum A."/>
            <person name="Steindorff A."/>
            <person name="Ohm R.A."/>
            <person name="Martin F."/>
            <person name="Silar P."/>
            <person name="Natvig D.O."/>
            <person name="Lalanne C."/>
            <person name="Gautier V."/>
            <person name="Ament-Velasquez S.L."/>
            <person name="Kruys A."/>
            <person name="Hutchinson M.I."/>
            <person name="Powell A.J."/>
            <person name="Barry K."/>
            <person name="Miller A.N."/>
            <person name="Grigoriev I.V."/>
            <person name="Debuchy R."/>
            <person name="Gladieux P."/>
            <person name="Hiltunen Thoren M."/>
            <person name="Johannesson H."/>
        </authorList>
    </citation>
    <scope>NUCLEOTIDE SEQUENCE</scope>
    <source>
        <strain evidence="5">CBS 232.78</strain>
    </source>
</reference>
<dbReference type="InterPro" id="IPR010987">
    <property type="entry name" value="Glutathione-S-Trfase_C-like"/>
</dbReference>
<evidence type="ECO:0000313" key="5">
    <source>
        <dbReference type="EMBL" id="KAK3394357.1"/>
    </source>
</evidence>
<organism evidence="5 6">
    <name type="scientific">Podospora didyma</name>
    <dbReference type="NCBI Taxonomy" id="330526"/>
    <lineage>
        <taxon>Eukaryota</taxon>
        <taxon>Fungi</taxon>
        <taxon>Dikarya</taxon>
        <taxon>Ascomycota</taxon>
        <taxon>Pezizomycotina</taxon>
        <taxon>Sordariomycetes</taxon>
        <taxon>Sordariomycetidae</taxon>
        <taxon>Sordariales</taxon>
        <taxon>Podosporaceae</taxon>
        <taxon>Podospora</taxon>
    </lineage>
</organism>
<gene>
    <name evidence="5" type="ORF">B0H63DRAFT_43828</name>
</gene>
<dbReference type="InterPro" id="IPR040079">
    <property type="entry name" value="Glutathione_S-Trfase"/>
</dbReference>
<dbReference type="EMBL" id="JAULSW010000001">
    <property type="protein sequence ID" value="KAK3394357.1"/>
    <property type="molecule type" value="Genomic_DNA"/>
</dbReference>
<dbReference type="InterPro" id="IPR004045">
    <property type="entry name" value="Glutathione_S-Trfase_N"/>
</dbReference>
<name>A0AAE0U856_9PEZI</name>
<dbReference type="Pfam" id="PF13409">
    <property type="entry name" value="GST_N_2"/>
    <property type="match status" value="1"/>
</dbReference>
<dbReference type="InterPro" id="IPR036282">
    <property type="entry name" value="Glutathione-S-Trfase_C_sf"/>
</dbReference>
<dbReference type="SFLD" id="SFLDG01150">
    <property type="entry name" value="Main.1:_Beta-like"/>
    <property type="match status" value="1"/>
</dbReference>
<comment type="similarity">
    <text evidence="1">Belongs to the GST superfamily.</text>
</comment>